<organism evidence="2 3">
    <name type="scientific">Paenibacillus donghaensis</name>
    <dbReference type="NCBI Taxonomy" id="414771"/>
    <lineage>
        <taxon>Bacteria</taxon>
        <taxon>Bacillati</taxon>
        <taxon>Bacillota</taxon>
        <taxon>Bacilli</taxon>
        <taxon>Bacillales</taxon>
        <taxon>Paenibacillaceae</taxon>
        <taxon>Paenibacillus</taxon>
    </lineage>
</organism>
<keyword evidence="1" id="KW-0812">Transmembrane</keyword>
<sequence length="67" mass="7632">MMYSTVIGMWLIRVIGVYVLGIKLDMGIVGIWLSIAIDMAMLAVFLFFRFRKKIADISNFAKNLTSK</sequence>
<protein>
    <recommendedName>
        <fullName evidence="4">MATE family efflux transporter</fullName>
    </recommendedName>
</protein>
<dbReference type="EMBL" id="CP021780">
    <property type="protein sequence ID" value="ASA20725.1"/>
    <property type="molecule type" value="Genomic_DNA"/>
</dbReference>
<accession>A0A2Z2KAT4</accession>
<keyword evidence="3" id="KW-1185">Reference proteome</keyword>
<evidence type="ECO:0000313" key="3">
    <source>
        <dbReference type="Proteomes" id="UP000249890"/>
    </source>
</evidence>
<dbReference type="KEGG" id="pdh:B9T62_07940"/>
<proteinExistence type="predicted"/>
<gene>
    <name evidence="2" type="ORF">B9T62_07940</name>
</gene>
<name>A0A2Z2KAT4_9BACL</name>
<keyword evidence="1" id="KW-1133">Transmembrane helix</keyword>
<dbReference type="OrthoDB" id="9806302at2"/>
<dbReference type="Proteomes" id="UP000249890">
    <property type="component" value="Chromosome"/>
</dbReference>
<evidence type="ECO:0000313" key="2">
    <source>
        <dbReference type="EMBL" id="ASA20725.1"/>
    </source>
</evidence>
<feature type="transmembrane region" description="Helical" evidence="1">
    <location>
        <begin position="30"/>
        <end position="48"/>
    </location>
</feature>
<reference evidence="2 3" key="1">
    <citation type="submission" date="2017-06" db="EMBL/GenBank/DDBJ databases">
        <title>Complete genome sequence of Paenibacillus donghaensis KCTC 13049T isolated from East Sea sediment, South Korea.</title>
        <authorList>
            <person name="Jung B.K."/>
            <person name="Hong S.-J."/>
            <person name="Shin J.-H."/>
        </authorList>
    </citation>
    <scope>NUCLEOTIDE SEQUENCE [LARGE SCALE GENOMIC DNA]</scope>
    <source>
        <strain evidence="2 3">KCTC 13049</strain>
    </source>
</reference>
<evidence type="ECO:0000256" key="1">
    <source>
        <dbReference type="SAM" id="Phobius"/>
    </source>
</evidence>
<dbReference type="AlphaFoldDB" id="A0A2Z2KAT4"/>
<dbReference type="RefSeq" id="WP_087914743.1">
    <property type="nucleotide sequence ID" value="NZ_CP021780.1"/>
</dbReference>
<keyword evidence="1" id="KW-0472">Membrane</keyword>
<evidence type="ECO:0008006" key="4">
    <source>
        <dbReference type="Google" id="ProtNLM"/>
    </source>
</evidence>
<feature type="transmembrane region" description="Helical" evidence="1">
    <location>
        <begin position="7"/>
        <end position="24"/>
    </location>
</feature>